<feature type="compositionally biased region" description="Acidic residues" evidence="1">
    <location>
        <begin position="137"/>
        <end position="146"/>
    </location>
</feature>
<dbReference type="EMBL" id="NAJP01000076">
    <property type="protein sequence ID" value="TKA34809.1"/>
    <property type="molecule type" value="Genomic_DNA"/>
</dbReference>
<proteinExistence type="predicted"/>
<dbReference type="Proteomes" id="UP000310066">
    <property type="component" value="Unassembled WGS sequence"/>
</dbReference>
<feature type="region of interest" description="Disordered" evidence="1">
    <location>
        <begin position="13"/>
        <end position="49"/>
    </location>
</feature>
<protein>
    <submittedName>
        <fullName evidence="2">Uncharacterized protein</fullName>
    </submittedName>
</protein>
<evidence type="ECO:0000313" key="2">
    <source>
        <dbReference type="EMBL" id="TKA34809.1"/>
    </source>
</evidence>
<feature type="compositionally biased region" description="Acidic residues" evidence="1">
    <location>
        <begin position="96"/>
        <end position="107"/>
    </location>
</feature>
<feature type="region of interest" description="Disordered" evidence="1">
    <location>
        <begin position="72"/>
        <end position="146"/>
    </location>
</feature>
<gene>
    <name evidence="2" type="ORF">B0A54_14022</name>
</gene>
<accession>A0A4V5N823</accession>
<evidence type="ECO:0000256" key="1">
    <source>
        <dbReference type="SAM" id="MobiDB-lite"/>
    </source>
</evidence>
<organism evidence="2 3">
    <name type="scientific">Friedmanniomyces endolithicus</name>
    <dbReference type="NCBI Taxonomy" id="329885"/>
    <lineage>
        <taxon>Eukaryota</taxon>
        <taxon>Fungi</taxon>
        <taxon>Dikarya</taxon>
        <taxon>Ascomycota</taxon>
        <taxon>Pezizomycotina</taxon>
        <taxon>Dothideomycetes</taxon>
        <taxon>Dothideomycetidae</taxon>
        <taxon>Mycosphaerellales</taxon>
        <taxon>Teratosphaeriaceae</taxon>
        <taxon>Friedmanniomyces</taxon>
    </lineage>
</organism>
<sequence length="146" mass="15404">MGLEAFMKDLHKAAIEPSDPPAEIAEATAEPSTELEMSDLPTHETPAVDLGNSILGKRKASSPVAIAEPGVGADIEAEKIEEKSPKHAKLTSSGVESEEPEEEQEDLGEFHDALAGDEMMVDGNESGEAGEEMFTGDAEEPADQAE</sequence>
<feature type="compositionally biased region" description="Low complexity" evidence="1">
    <location>
        <begin position="21"/>
        <end position="34"/>
    </location>
</feature>
<feature type="compositionally biased region" description="Basic and acidic residues" evidence="1">
    <location>
        <begin position="76"/>
        <end position="85"/>
    </location>
</feature>
<reference evidence="2 3" key="1">
    <citation type="submission" date="2017-03" db="EMBL/GenBank/DDBJ databases">
        <title>Genomes of endolithic fungi from Antarctica.</title>
        <authorList>
            <person name="Coleine C."/>
            <person name="Masonjones S."/>
            <person name="Stajich J.E."/>
        </authorList>
    </citation>
    <scope>NUCLEOTIDE SEQUENCE [LARGE SCALE GENOMIC DNA]</scope>
    <source>
        <strain evidence="2 3">CCFEE 5311</strain>
    </source>
</reference>
<comment type="caution">
    <text evidence="2">The sequence shown here is derived from an EMBL/GenBank/DDBJ whole genome shotgun (WGS) entry which is preliminary data.</text>
</comment>
<dbReference type="AlphaFoldDB" id="A0A4V5N823"/>
<evidence type="ECO:0000313" key="3">
    <source>
        <dbReference type="Proteomes" id="UP000310066"/>
    </source>
</evidence>
<name>A0A4V5N823_9PEZI</name>